<evidence type="ECO:0000259" key="3">
    <source>
        <dbReference type="Pfam" id="PF00501"/>
    </source>
</evidence>
<reference evidence="4 5" key="1">
    <citation type="submission" date="2024-01" db="EMBL/GenBank/DDBJ databases">
        <authorList>
            <consortium name="Genoscope - CEA"/>
            <person name="William W."/>
        </authorList>
    </citation>
    <scope>NUCLEOTIDE SEQUENCE [LARGE SCALE GENOMIC DNA]</scope>
    <source>
        <strain evidence="4 5">29B2s-10</strain>
    </source>
</reference>
<dbReference type="InterPro" id="IPR042099">
    <property type="entry name" value="ANL_N_sf"/>
</dbReference>
<evidence type="ECO:0000256" key="1">
    <source>
        <dbReference type="ARBA" id="ARBA00022741"/>
    </source>
</evidence>
<dbReference type="Gene3D" id="3.40.50.12780">
    <property type="entry name" value="N-terminal domain of ligase-like"/>
    <property type="match status" value="1"/>
</dbReference>
<name>A0ABP0EE45_9ASCO</name>
<dbReference type="PANTHER" id="PTHR43272:SF33">
    <property type="entry name" value="AMP-BINDING DOMAIN-CONTAINING PROTEIN-RELATED"/>
    <property type="match status" value="1"/>
</dbReference>
<dbReference type="InterPro" id="IPR000873">
    <property type="entry name" value="AMP-dep_synth/lig_dom"/>
</dbReference>
<evidence type="ECO:0000313" key="4">
    <source>
        <dbReference type="EMBL" id="CAK7905079.1"/>
    </source>
</evidence>
<gene>
    <name evidence="4" type="primary">FAA2</name>
    <name evidence="4" type="ORF">CAAN4_D12442</name>
</gene>
<keyword evidence="2" id="KW-0067">ATP-binding</keyword>
<keyword evidence="4" id="KW-0436">Ligase</keyword>
<dbReference type="EMBL" id="OZ004256">
    <property type="protein sequence ID" value="CAK7905079.1"/>
    <property type="molecule type" value="Genomic_DNA"/>
</dbReference>
<feature type="domain" description="AMP-dependent synthetase/ligase" evidence="3">
    <location>
        <begin position="146"/>
        <end position="527"/>
    </location>
</feature>
<accession>A0ABP0EE45</accession>
<keyword evidence="5" id="KW-1185">Reference proteome</keyword>
<dbReference type="Pfam" id="PF00501">
    <property type="entry name" value="AMP-binding"/>
    <property type="match status" value="1"/>
</dbReference>
<proteinExistence type="predicted"/>
<evidence type="ECO:0000256" key="2">
    <source>
        <dbReference type="ARBA" id="ARBA00022840"/>
    </source>
</evidence>
<dbReference type="Proteomes" id="UP001497600">
    <property type="component" value="Chromosome D"/>
</dbReference>
<protein>
    <submittedName>
        <fullName evidence="4">Long-chain-fatty-acid--CoA ligase 2</fullName>
    </submittedName>
</protein>
<evidence type="ECO:0000313" key="5">
    <source>
        <dbReference type="Proteomes" id="UP001497600"/>
    </source>
</evidence>
<dbReference type="SUPFAM" id="SSF56801">
    <property type="entry name" value="Acetyl-CoA synthetase-like"/>
    <property type="match status" value="1"/>
</dbReference>
<organism evidence="4 5">
    <name type="scientific">[Candida] anglica</name>
    <dbReference type="NCBI Taxonomy" id="148631"/>
    <lineage>
        <taxon>Eukaryota</taxon>
        <taxon>Fungi</taxon>
        <taxon>Dikarya</taxon>
        <taxon>Ascomycota</taxon>
        <taxon>Saccharomycotina</taxon>
        <taxon>Pichiomycetes</taxon>
        <taxon>Debaryomycetaceae</taxon>
        <taxon>Kurtzmaniella</taxon>
    </lineage>
</organism>
<sequence length="722" mass="79653">MSLVNESRQKVQQLLESTLPLDQLSLSHSVPLPNSAEDGFSPVYRNGLAVNGLAESIHPSLNTLYNTFKATVELKPNAPALGSRIRQPNGSFSEYQWESYATADKRQKNFGSGLFFILQNNPFKTNSEAHNRIDQHAATGDASFIVSIFSANRADWVITDLACISHSLTNTALYDTLGKDTSRYILSLTESPVLVCSKDKLESIISLKREFPEDLASLISIVSMDPLDESEQSLIASARAAGLTVFDIGQVEKLGEIYPVSEIPPKPETLYTISFTSGTTGANPKGVVLTHKNAAAAMTFCATVVPRLDNAKVMCFLPLAHIYERMSYSYALAQASAIGFPQGPSPLTLLDDLKSLKPHILGLVPRVYTKIEAALKSQTVNNEEKPLLSKLFTKAINRKIELQSVEDGADGKHLFYDGLISLVRSKIGFDNVVMVSSGSAPISPETVSFLKAALNVGFSQGYGLTESFAGVCASPRYEANPGSCGAISVTTEMRLREIPEMNYYATDKDGPRGELLLRGPQIFKEYYKNEEETKKAIDENGWFYTGDIARIDATSGRLYIIDRVKNFFKLAQGEYITPEKVENAYLSSCPLVAQLYAHGDSFKTFLVSIVGIEKEGTKNWLVSKNGVNSSDIESDEALVKKINEPEYKKAFLNYMNSNVGDFLNGFEKIHNIYLDIEPLTIDRNVITPTLKIKRPIAKKFFAEQFDALYNEGSLIRSVETKL</sequence>
<keyword evidence="1" id="KW-0547">Nucleotide-binding</keyword>
<dbReference type="PANTHER" id="PTHR43272">
    <property type="entry name" value="LONG-CHAIN-FATTY-ACID--COA LIGASE"/>
    <property type="match status" value="1"/>
</dbReference>
<dbReference type="GO" id="GO:0016874">
    <property type="term" value="F:ligase activity"/>
    <property type="evidence" value="ECO:0007669"/>
    <property type="project" value="UniProtKB-KW"/>
</dbReference>